<dbReference type="Proteomes" id="UP000075243">
    <property type="component" value="Unassembled WGS sequence"/>
</dbReference>
<dbReference type="AlphaFoldDB" id="A0A151S560"/>
<organism evidence="1 2">
    <name type="scientific">Cajanus cajan</name>
    <name type="common">Pigeon pea</name>
    <name type="synonym">Cajanus indicus</name>
    <dbReference type="NCBI Taxonomy" id="3821"/>
    <lineage>
        <taxon>Eukaryota</taxon>
        <taxon>Viridiplantae</taxon>
        <taxon>Streptophyta</taxon>
        <taxon>Embryophyta</taxon>
        <taxon>Tracheophyta</taxon>
        <taxon>Spermatophyta</taxon>
        <taxon>Magnoliopsida</taxon>
        <taxon>eudicotyledons</taxon>
        <taxon>Gunneridae</taxon>
        <taxon>Pentapetalae</taxon>
        <taxon>rosids</taxon>
        <taxon>fabids</taxon>
        <taxon>Fabales</taxon>
        <taxon>Fabaceae</taxon>
        <taxon>Papilionoideae</taxon>
        <taxon>50 kb inversion clade</taxon>
        <taxon>NPAAA clade</taxon>
        <taxon>indigoferoid/millettioid clade</taxon>
        <taxon>Phaseoleae</taxon>
        <taxon>Cajanus</taxon>
    </lineage>
</organism>
<keyword evidence="2" id="KW-1185">Reference proteome</keyword>
<protein>
    <recommendedName>
        <fullName evidence="3">Retrovirus-related Pol polyprotein from transposon TNT 1-94</fullName>
    </recommendedName>
</protein>
<dbReference type="Gramene" id="C.cajan_32794.t">
    <property type="protein sequence ID" value="C.cajan_32794.t.cds1"/>
    <property type="gene ID" value="C.cajan_32794"/>
</dbReference>
<proteinExistence type="predicted"/>
<evidence type="ECO:0000313" key="2">
    <source>
        <dbReference type="Proteomes" id="UP000075243"/>
    </source>
</evidence>
<sequence>MLHDVKKYLSNNFEMKDIGETSYVIGMEIFHNRSQRVLGLSWKGYINKVLGRSIMEKSFTRIIPI</sequence>
<accession>A0A151S560</accession>
<name>A0A151S560_CAJCA</name>
<gene>
    <name evidence="1" type="ORF">KK1_028271</name>
</gene>
<reference evidence="1" key="1">
    <citation type="journal article" date="2012" name="Nat. Biotechnol.">
        <title>Draft genome sequence of pigeonpea (Cajanus cajan), an orphan legume crop of resource-poor farmers.</title>
        <authorList>
            <person name="Varshney R.K."/>
            <person name="Chen W."/>
            <person name="Li Y."/>
            <person name="Bharti A.K."/>
            <person name="Saxena R.K."/>
            <person name="Schlueter J.A."/>
            <person name="Donoghue M.T."/>
            <person name="Azam S."/>
            <person name="Fan G."/>
            <person name="Whaley A.M."/>
            <person name="Farmer A.D."/>
            <person name="Sheridan J."/>
            <person name="Iwata A."/>
            <person name="Tuteja R."/>
            <person name="Penmetsa R.V."/>
            <person name="Wu W."/>
            <person name="Upadhyaya H.D."/>
            <person name="Yang S.P."/>
            <person name="Shah T."/>
            <person name="Saxena K.B."/>
            <person name="Michael T."/>
            <person name="McCombie W.R."/>
            <person name="Yang B."/>
            <person name="Zhang G."/>
            <person name="Yang H."/>
            <person name="Wang J."/>
            <person name="Spillane C."/>
            <person name="Cook D.R."/>
            <person name="May G.D."/>
            <person name="Xu X."/>
            <person name="Jackson S.A."/>
        </authorList>
    </citation>
    <scope>NUCLEOTIDE SEQUENCE [LARGE SCALE GENOMIC DNA]</scope>
</reference>
<evidence type="ECO:0008006" key="3">
    <source>
        <dbReference type="Google" id="ProtNLM"/>
    </source>
</evidence>
<dbReference type="EMBL" id="KQ483465">
    <property type="protein sequence ID" value="KYP49960.1"/>
    <property type="molecule type" value="Genomic_DNA"/>
</dbReference>
<evidence type="ECO:0000313" key="1">
    <source>
        <dbReference type="EMBL" id="KYP49960.1"/>
    </source>
</evidence>